<protein>
    <submittedName>
        <fullName evidence="1">Uncharacterized protein</fullName>
    </submittedName>
</protein>
<organism evidence="1 2">
    <name type="scientific">Acetobacter malorum</name>
    <dbReference type="NCBI Taxonomy" id="178901"/>
    <lineage>
        <taxon>Bacteria</taxon>
        <taxon>Pseudomonadati</taxon>
        <taxon>Pseudomonadota</taxon>
        <taxon>Alphaproteobacteria</taxon>
        <taxon>Acetobacterales</taxon>
        <taxon>Acetobacteraceae</taxon>
        <taxon>Acetobacter</taxon>
    </lineage>
</organism>
<gene>
    <name evidence="1" type="ORF">AD953_16045</name>
</gene>
<accession>A0A149UZW4</accession>
<evidence type="ECO:0000313" key="2">
    <source>
        <dbReference type="Proteomes" id="UP000075538"/>
    </source>
</evidence>
<dbReference type="AlphaFoldDB" id="A0A149UZW4"/>
<dbReference type="EMBL" id="LHZZ01000651">
    <property type="protein sequence ID" value="KXV73458.1"/>
    <property type="molecule type" value="Genomic_DNA"/>
</dbReference>
<evidence type="ECO:0000313" key="1">
    <source>
        <dbReference type="EMBL" id="KXV73458.1"/>
    </source>
</evidence>
<name>A0A149UZW4_9PROT</name>
<dbReference type="PATRIC" id="fig|178901.15.peg.691"/>
<proteinExistence type="predicted"/>
<dbReference type="Proteomes" id="UP000075538">
    <property type="component" value="Unassembled WGS sequence"/>
</dbReference>
<sequence>MQRPEFWIMERSGAELAIVPDAPPGNARMSIFRSLLPQTCRSFHQSLQTRFQTLQSQISRSFSERGLLELGMLEGICTTLENKAQKERIRALYPAAGVFGVFAEGDTATAMQQNPLSR</sequence>
<reference evidence="1 2" key="1">
    <citation type="submission" date="2015-06" db="EMBL/GenBank/DDBJ databases">
        <title>Improved classification and identification of acetic acid bacteria using matrix-assisted laser desorption/ionization time-of-flight mass spectrometry; Gluconobacter nephelii and Gluconobacter uchimurae are later heterotypic synonyms of Gluconobacter japonicus and Gluconobacter oxydans, respectively.</title>
        <authorList>
            <person name="Li L."/>
            <person name="Cleenwerck I."/>
            <person name="De Vuyst L."/>
            <person name="Vandamme P."/>
        </authorList>
    </citation>
    <scope>NUCLEOTIDE SEQUENCE [LARGE SCALE GENOMIC DNA]</scope>
    <source>
        <strain evidence="1 2">LMG 1604</strain>
    </source>
</reference>
<comment type="caution">
    <text evidence="1">The sequence shown here is derived from an EMBL/GenBank/DDBJ whole genome shotgun (WGS) entry which is preliminary data.</text>
</comment>